<dbReference type="InterPro" id="IPR009081">
    <property type="entry name" value="PP-bd_ACP"/>
</dbReference>
<dbReference type="RefSeq" id="WP_238748603.1">
    <property type="nucleotide sequence ID" value="NZ_JAKOOW010000077.1"/>
</dbReference>
<evidence type="ECO:0000259" key="1">
    <source>
        <dbReference type="Pfam" id="PF00550"/>
    </source>
</evidence>
<keyword evidence="3" id="KW-1185">Reference proteome</keyword>
<organism evidence="2 3">
    <name type="scientific">Kingella pumchi</name>
    <dbReference type="NCBI Taxonomy" id="2779506"/>
    <lineage>
        <taxon>Bacteria</taxon>
        <taxon>Pseudomonadati</taxon>
        <taxon>Pseudomonadota</taxon>
        <taxon>Betaproteobacteria</taxon>
        <taxon>Neisseriales</taxon>
        <taxon>Neisseriaceae</taxon>
        <taxon>Kingella</taxon>
    </lineage>
</organism>
<protein>
    <submittedName>
        <fullName evidence="2">Phosphopantetheine-binding protein</fullName>
    </submittedName>
</protein>
<dbReference type="Gene3D" id="1.10.1200.10">
    <property type="entry name" value="ACP-like"/>
    <property type="match status" value="1"/>
</dbReference>
<dbReference type="Proteomes" id="UP001298424">
    <property type="component" value="Unassembled WGS sequence"/>
</dbReference>
<accession>A0ABS9NR57</accession>
<dbReference type="SUPFAM" id="SSF47336">
    <property type="entry name" value="ACP-like"/>
    <property type="match status" value="1"/>
</dbReference>
<feature type="domain" description="Carrier" evidence="1">
    <location>
        <begin position="47"/>
        <end position="88"/>
    </location>
</feature>
<dbReference type="InterPro" id="IPR036736">
    <property type="entry name" value="ACP-like_sf"/>
</dbReference>
<evidence type="ECO:0000313" key="3">
    <source>
        <dbReference type="Proteomes" id="UP001298424"/>
    </source>
</evidence>
<sequence length="96" mass="11039">MAYRFTLEHPALEYELKKLIIREAERDDWTPEDLSDTEALFGEHSRIALDSLDALQICVALQRHFGVRLNGDRMVRRHMTDVAALAAFVRAERQGA</sequence>
<reference evidence="2 3" key="1">
    <citation type="submission" date="2022-02" db="EMBL/GenBank/DDBJ databases">
        <title>Genome sequence data of Kingella unionensis sp. nov. strain CICC 24913 (CCUG 75125).</title>
        <authorList>
            <person name="Xiao M."/>
        </authorList>
    </citation>
    <scope>NUCLEOTIDE SEQUENCE [LARGE SCALE GENOMIC DNA]</scope>
    <source>
        <strain evidence="2 3">CICC 24913</strain>
    </source>
</reference>
<proteinExistence type="predicted"/>
<name>A0ABS9NR57_9NEIS</name>
<dbReference type="EMBL" id="JAKOOW010000077">
    <property type="protein sequence ID" value="MCG6505042.1"/>
    <property type="molecule type" value="Genomic_DNA"/>
</dbReference>
<evidence type="ECO:0000313" key="2">
    <source>
        <dbReference type="EMBL" id="MCG6505042.1"/>
    </source>
</evidence>
<comment type="caution">
    <text evidence="2">The sequence shown here is derived from an EMBL/GenBank/DDBJ whole genome shotgun (WGS) entry which is preliminary data.</text>
</comment>
<dbReference type="Pfam" id="PF00550">
    <property type="entry name" value="PP-binding"/>
    <property type="match status" value="1"/>
</dbReference>
<gene>
    <name evidence="2" type="ORF">MB824_11145</name>
</gene>